<dbReference type="InterPro" id="IPR024370">
    <property type="entry name" value="PBP_domain"/>
</dbReference>
<feature type="domain" description="OmpA-like" evidence="4">
    <location>
        <begin position="400"/>
        <end position="520"/>
    </location>
</feature>
<feature type="chain" id="PRO_5035296585" evidence="3">
    <location>
        <begin position="25"/>
        <end position="520"/>
    </location>
</feature>
<sequence length="520" mass="55377">MTAWRCVALCAALFFLVTTTDGRAQDVTLTSPDGTVEIGGTLLGFDGEFYRVDTRFGELTIDGSGVRCEGPGCPNLAGFVAEVTFSGESTMADAVMPALVETFALRNGLSALRETRDSTHFRYLLRDENSGETVARFSFRATTTDEGFADLLANEADAVMALREIRPQERARAQAAGLGDMTGAARSRVLALDALVPVVAAANPVRRISVPQLAQVLSGQIANWSELGGPDAPIAVHLPIEGSGLVQALEDKVMAPAGLALVADALRHRSSGELVAALADDPFGLGFTSFSTPGVTRALALTGGCGHTLEASRRTIKTEDYPLTSPMFLYLPARRLPRIAREFLAFTRGPAAQIVIRRSGLVDQMPEQIPINVQGNRLANAILSAGSETPLGELQRMVALLDPLVRLSTSVRFEAGLTRPDAQSRANILMLAHALETGAYDGRGLVFVGFSDGDGSAEVNRAISETRATAVRNAVLDAAQAADIERIQIDVAGFGEALPMACDDSAWGRQVNRRVEVWLR</sequence>
<protein>
    <submittedName>
        <fullName evidence="5">Substrate-binding domain-containing protein</fullName>
    </submittedName>
</protein>
<dbReference type="SUPFAM" id="SSF103088">
    <property type="entry name" value="OmpA-like"/>
    <property type="match status" value="1"/>
</dbReference>
<dbReference type="InterPro" id="IPR006665">
    <property type="entry name" value="OmpA-like"/>
</dbReference>
<dbReference type="PANTHER" id="PTHR30570:SF1">
    <property type="entry name" value="PHOSPHATE-BINDING PROTEIN PSTS"/>
    <property type="match status" value="1"/>
</dbReference>
<feature type="signal peptide" evidence="3">
    <location>
        <begin position="1"/>
        <end position="24"/>
    </location>
</feature>
<dbReference type="Proteomes" id="UP000619079">
    <property type="component" value="Unassembled WGS sequence"/>
</dbReference>
<dbReference type="RefSeq" id="WP_199024802.1">
    <property type="nucleotide sequence ID" value="NZ_JAELVR010000006.1"/>
</dbReference>
<comment type="caution">
    <text evidence="5">The sequence shown here is derived from an EMBL/GenBank/DDBJ whole genome shotgun (WGS) entry which is preliminary data.</text>
</comment>
<dbReference type="Gene3D" id="3.40.190.10">
    <property type="entry name" value="Periplasmic binding protein-like II"/>
    <property type="match status" value="2"/>
</dbReference>
<dbReference type="CDD" id="cd07185">
    <property type="entry name" value="OmpA_C-like"/>
    <property type="match status" value="1"/>
</dbReference>
<evidence type="ECO:0000313" key="6">
    <source>
        <dbReference type="Proteomes" id="UP000619079"/>
    </source>
</evidence>
<organism evidence="5 6">
    <name type="scientific">Sedimentitalea arenosa</name>
    <dbReference type="NCBI Taxonomy" id="2798803"/>
    <lineage>
        <taxon>Bacteria</taxon>
        <taxon>Pseudomonadati</taxon>
        <taxon>Pseudomonadota</taxon>
        <taxon>Alphaproteobacteria</taxon>
        <taxon>Rhodobacterales</taxon>
        <taxon>Paracoccaceae</taxon>
        <taxon>Sedimentitalea</taxon>
    </lineage>
</organism>
<keyword evidence="2" id="KW-0472">Membrane</keyword>
<dbReference type="InterPro" id="IPR036737">
    <property type="entry name" value="OmpA-like_sf"/>
</dbReference>
<evidence type="ECO:0000259" key="4">
    <source>
        <dbReference type="PROSITE" id="PS51123"/>
    </source>
</evidence>
<dbReference type="PANTHER" id="PTHR30570">
    <property type="entry name" value="PERIPLASMIC PHOSPHATE BINDING COMPONENT OF PHOSPHATE ABC TRANSPORTER"/>
    <property type="match status" value="1"/>
</dbReference>
<evidence type="ECO:0000256" key="1">
    <source>
        <dbReference type="ARBA" id="ARBA00022729"/>
    </source>
</evidence>
<evidence type="ECO:0000256" key="3">
    <source>
        <dbReference type="SAM" id="SignalP"/>
    </source>
</evidence>
<name>A0A8J7IIY7_9RHOB</name>
<accession>A0A8J7IIY7</accession>
<dbReference type="AlphaFoldDB" id="A0A8J7IIY7"/>
<dbReference type="InterPro" id="IPR050811">
    <property type="entry name" value="Phosphate_ABC_transporter"/>
</dbReference>
<dbReference type="SUPFAM" id="SSF53850">
    <property type="entry name" value="Periplasmic binding protein-like II"/>
    <property type="match status" value="1"/>
</dbReference>
<dbReference type="EMBL" id="JAELVR010000006">
    <property type="protein sequence ID" value="MBJ6371927.1"/>
    <property type="molecule type" value="Genomic_DNA"/>
</dbReference>
<gene>
    <name evidence="5" type="ORF">JF290_10355</name>
</gene>
<dbReference type="GO" id="GO:0016020">
    <property type="term" value="C:membrane"/>
    <property type="evidence" value="ECO:0007669"/>
    <property type="project" value="UniProtKB-UniRule"/>
</dbReference>
<keyword evidence="6" id="KW-1185">Reference proteome</keyword>
<proteinExistence type="predicted"/>
<dbReference type="PROSITE" id="PS51123">
    <property type="entry name" value="OMPA_2"/>
    <property type="match status" value="1"/>
</dbReference>
<keyword evidence="1 3" id="KW-0732">Signal</keyword>
<evidence type="ECO:0000313" key="5">
    <source>
        <dbReference type="EMBL" id="MBJ6371927.1"/>
    </source>
</evidence>
<dbReference type="Pfam" id="PF12849">
    <property type="entry name" value="PBP_like_2"/>
    <property type="match status" value="1"/>
</dbReference>
<dbReference type="Gene3D" id="3.30.1330.60">
    <property type="entry name" value="OmpA-like domain"/>
    <property type="match status" value="1"/>
</dbReference>
<evidence type="ECO:0000256" key="2">
    <source>
        <dbReference type="PROSITE-ProRule" id="PRU00473"/>
    </source>
</evidence>
<reference evidence="5" key="1">
    <citation type="submission" date="2020-12" db="EMBL/GenBank/DDBJ databases">
        <title>Sedimentitalea sp. nov., isolated from sand in Incheon.</title>
        <authorList>
            <person name="Kim W."/>
        </authorList>
    </citation>
    <scope>NUCLEOTIDE SEQUENCE</scope>
    <source>
        <strain evidence="5">CAU 1593</strain>
    </source>
</reference>